<dbReference type="InterPro" id="IPR025736">
    <property type="entry name" value="PucR_C-HTH_dom"/>
</dbReference>
<dbReference type="Pfam" id="PF17853">
    <property type="entry name" value="GGDEF_2"/>
    <property type="match status" value="1"/>
</dbReference>
<name>A0ABX5QIR5_9MICO</name>
<gene>
    <name evidence="5" type="ORF">Leucomu_13695</name>
</gene>
<feature type="domain" description="Purine catabolism PurC-like" evidence="2">
    <location>
        <begin position="8"/>
        <end position="124"/>
    </location>
</feature>
<proteinExistence type="inferred from homology"/>
<evidence type="ECO:0000259" key="2">
    <source>
        <dbReference type="Pfam" id="PF07905"/>
    </source>
</evidence>
<dbReference type="InterPro" id="IPR042070">
    <property type="entry name" value="PucR_C-HTH_sf"/>
</dbReference>
<evidence type="ECO:0000256" key="1">
    <source>
        <dbReference type="ARBA" id="ARBA00006754"/>
    </source>
</evidence>
<reference evidence="5 6" key="1">
    <citation type="submission" date="2019-01" db="EMBL/GenBank/DDBJ databases">
        <title>Leucobacter muris sp. nov. isolated from the nose of a laboratory mouse.</title>
        <authorList>
            <person name="Benga L."/>
            <person name="Sproeer C."/>
            <person name="Schumann P."/>
            <person name="Verbarg S."/>
            <person name="Bunk B."/>
            <person name="Engelhardt E."/>
            <person name="Benten P.M."/>
            <person name="Sager M."/>
        </authorList>
    </citation>
    <scope>NUCLEOTIDE SEQUENCE [LARGE SCALE GENOMIC DNA]</scope>
    <source>
        <strain evidence="5 6">DSM 101948</strain>
    </source>
</reference>
<dbReference type="Proteomes" id="UP000285768">
    <property type="component" value="Chromosome"/>
</dbReference>
<dbReference type="Pfam" id="PF13556">
    <property type="entry name" value="HTH_30"/>
    <property type="match status" value="1"/>
</dbReference>
<sequence>MTFTVRSLLDLPAARTVSLAPGVGEERVITWAHVCEQPDPWRWLGEGALVMTTGLGVPETTDEQCAYLRGMQAVGIAAVTVDEHMMDASFTEPALAYAAHIGFPVLSTAHEVRYITLAMAVAEAVQRGRDKLVQQTEQRYGALLLAELCTGAIPGPSAARLLEPHGIRQPSLIAVVQGAGGRAVHHQIREAFAAQQLPVLTAAEGDQVLLLAEAGDALGRALDAIATAGARVGASAPFDGLDELPNAVQQARSALVRNHLASGVLHFGEHETTSLFLPSSAEQLRRIANQVLGPLRTYDEQRGTSLTQTLRVFLEENRSWVRAAERLFVHRQTLIARISRIEKIIDRDLSSIEDTAECWLAVQAAISCGDLEPAEAAAPSGQPGEVH</sequence>
<feature type="domain" description="CdaR GGDEF-like" evidence="4">
    <location>
        <begin position="168"/>
        <end position="255"/>
    </location>
</feature>
<dbReference type="InterPro" id="IPR041522">
    <property type="entry name" value="CdaR_GGDEF"/>
</dbReference>
<keyword evidence="6" id="KW-1185">Reference proteome</keyword>
<dbReference type="RefSeq" id="WP_128387560.1">
    <property type="nucleotide sequence ID" value="NZ_CP035037.1"/>
</dbReference>
<evidence type="ECO:0000313" key="5">
    <source>
        <dbReference type="EMBL" id="QAB18825.1"/>
    </source>
</evidence>
<evidence type="ECO:0000259" key="4">
    <source>
        <dbReference type="Pfam" id="PF17853"/>
    </source>
</evidence>
<dbReference type="Pfam" id="PF07905">
    <property type="entry name" value="PucR"/>
    <property type="match status" value="1"/>
</dbReference>
<comment type="similarity">
    <text evidence="1">Belongs to the CdaR family.</text>
</comment>
<dbReference type="PANTHER" id="PTHR33744">
    <property type="entry name" value="CARBOHYDRATE DIACID REGULATOR"/>
    <property type="match status" value="1"/>
</dbReference>
<accession>A0ABX5QIR5</accession>
<dbReference type="Gene3D" id="1.10.10.2840">
    <property type="entry name" value="PucR C-terminal helix-turn-helix domain"/>
    <property type="match status" value="1"/>
</dbReference>
<organism evidence="5 6">
    <name type="scientific">Leucobacter muris</name>
    <dbReference type="NCBI Taxonomy" id="1935379"/>
    <lineage>
        <taxon>Bacteria</taxon>
        <taxon>Bacillati</taxon>
        <taxon>Actinomycetota</taxon>
        <taxon>Actinomycetes</taxon>
        <taxon>Micrococcales</taxon>
        <taxon>Microbacteriaceae</taxon>
        <taxon>Leucobacter</taxon>
    </lineage>
</organism>
<dbReference type="EMBL" id="CP035037">
    <property type="protein sequence ID" value="QAB18825.1"/>
    <property type="molecule type" value="Genomic_DNA"/>
</dbReference>
<feature type="domain" description="PucR C-terminal helix-turn-helix" evidence="3">
    <location>
        <begin position="306"/>
        <end position="364"/>
    </location>
</feature>
<evidence type="ECO:0000259" key="3">
    <source>
        <dbReference type="Pfam" id="PF13556"/>
    </source>
</evidence>
<protein>
    <submittedName>
        <fullName evidence="5">PucR family transcriptional regulator</fullName>
    </submittedName>
</protein>
<evidence type="ECO:0000313" key="6">
    <source>
        <dbReference type="Proteomes" id="UP000285768"/>
    </source>
</evidence>
<dbReference type="PANTHER" id="PTHR33744:SF1">
    <property type="entry name" value="DNA-BINDING TRANSCRIPTIONAL ACTIVATOR ADER"/>
    <property type="match status" value="1"/>
</dbReference>
<dbReference type="InterPro" id="IPR012914">
    <property type="entry name" value="PucR_dom"/>
</dbReference>
<dbReference type="InterPro" id="IPR051448">
    <property type="entry name" value="CdaR-like_regulators"/>
</dbReference>